<proteinExistence type="predicted"/>
<dbReference type="Pfam" id="PF12691">
    <property type="entry name" value="Phage_tail_terminator_6"/>
    <property type="match status" value="1"/>
</dbReference>
<protein>
    <recommendedName>
        <fullName evidence="3">DUF3168 domain-containing protein</fullName>
    </recommendedName>
</protein>
<name>A0ABY4N4I3_9MICO</name>
<organism evidence="1 2">
    <name type="scientific">Brachybacterium kimchii</name>
    <dbReference type="NCBI Taxonomy" id="2942909"/>
    <lineage>
        <taxon>Bacteria</taxon>
        <taxon>Bacillati</taxon>
        <taxon>Actinomycetota</taxon>
        <taxon>Actinomycetes</taxon>
        <taxon>Micrococcales</taxon>
        <taxon>Dermabacteraceae</taxon>
        <taxon>Brachybacterium</taxon>
    </lineage>
</organism>
<dbReference type="RefSeq" id="WP_249478678.1">
    <property type="nucleotide sequence ID" value="NZ_CP097218.1"/>
</dbReference>
<evidence type="ECO:0000313" key="1">
    <source>
        <dbReference type="EMBL" id="UQN29481.1"/>
    </source>
</evidence>
<dbReference type="InterPro" id="IPR024411">
    <property type="entry name" value="Tail_terminator_phage"/>
</dbReference>
<gene>
    <name evidence="1" type="ORF">M4486_17880</name>
</gene>
<dbReference type="EMBL" id="CP097218">
    <property type="protein sequence ID" value="UQN29481.1"/>
    <property type="molecule type" value="Genomic_DNA"/>
</dbReference>
<evidence type="ECO:0008006" key="3">
    <source>
        <dbReference type="Google" id="ProtNLM"/>
    </source>
</evidence>
<keyword evidence="2" id="KW-1185">Reference proteome</keyword>
<dbReference type="Proteomes" id="UP001055868">
    <property type="component" value="Chromosome"/>
</dbReference>
<reference evidence="1" key="1">
    <citation type="submission" date="2022-05" db="EMBL/GenBank/DDBJ databases">
        <title>Genomic analysis of Brachybacterium sp. CBA3104.</title>
        <authorList>
            <person name="Roh S.W."/>
            <person name="Kim Y.B."/>
            <person name="Kim Y."/>
        </authorList>
    </citation>
    <scope>NUCLEOTIDE SEQUENCE</scope>
    <source>
        <strain evidence="1">CBA3104</strain>
    </source>
</reference>
<accession>A0ABY4N4I3</accession>
<evidence type="ECO:0000313" key="2">
    <source>
        <dbReference type="Proteomes" id="UP001055868"/>
    </source>
</evidence>
<sequence length="144" mass="15361">MTTTHEAIVTGLAVLLDGEGIASWSPSGALTGPGPVIAMAAVPEAPDRVVTLTAYTVTDDPAFSDSTIAVQVRVRGTTDPRTTWATSGAVFDVLQAWTGDLGGVPVIECHRQVSAPLGQDGNRRWEQADTYYMQTHTPTRHRPF</sequence>